<gene>
    <name evidence="1" type="ORF">GCM10023095_09330</name>
</gene>
<name>A0ABP8Q209_9GAMM</name>
<protein>
    <submittedName>
        <fullName evidence="1">Uncharacterized protein</fullName>
    </submittedName>
</protein>
<dbReference type="EMBL" id="BAABFC010000006">
    <property type="protein sequence ID" value="GAA4495661.1"/>
    <property type="molecule type" value="Genomic_DNA"/>
</dbReference>
<evidence type="ECO:0000313" key="1">
    <source>
        <dbReference type="EMBL" id="GAA4495661.1"/>
    </source>
</evidence>
<comment type="caution">
    <text evidence="1">The sequence shown here is derived from an EMBL/GenBank/DDBJ whole genome shotgun (WGS) entry which is preliminary data.</text>
</comment>
<sequence length="89" mass="10318">MILNDGRRVFVTKDGSSKAIIFDDFEKMNNYLGASFEGRVKMAEYNDCVNMEVNKHLKSRQELSDDIMKYRKPSYKFQFAYGYKPGGAI</sequence>
<reference evidence="2" key="1">
    <citation type="journal article" date="2019" name="Int. J. Syst. Evol. Microbiol.">
        <title>The Global Catalogue of Microorganisms (GCM) 10K type strain sequencing project: providing services to taxonomists for standard genome sequencing and annotation.</title>
        <authorList>
            <consortium name="The Broad Institute Genomics Platform"/>
            <consortium name="The Broad Institute Genome Sequencing Center for Infectious Disease"/>
            <person name="Wu L."/>
            <person name="Ma J."/>
        </authorList>
    </citation>
    <scope>NUCLEOTIDE SEQUENCE [LARGE SCALE GENOMIC DNA]</scope>
    <source>
        <strain evidence="2">JCM 32226</strain>
    </source>
</reference>
<accession>A0ABP8Q209</accession>
<keyword evidence="2" id="KW-1185">Reference proteome</keyword>
<organism evidence="1 2">
    <name type="scientific">Pseudaeromonas paramecii</name>
    <dbReference type="NCBI Taxonomy" id="2138166"/>
    <lineage>
        <taxon>Bacteria</taxon>
        <taxon>Pseudomonadati</taxon>
        <taxon>Pseudomonadota</taxon>
        <taxon>Gammaproteobacteria</taxon>
        <taxon>Aeromonadales</taxon>
        <taxon>Aeromonadaceae</taxon>
        <taxon>Pseudaeromonas</taxon>
    </lineage>
</organism>
<proteinExistence type="predicted"/>
<dbReference type="Proteomes" id="UP001501321">
    <property type="component" value="Unassembled WGS sequence"/>
</dbReference>
<evidence type="ECO:0000313" key="2">
    <source>
        <dbReference type="Proteomes" id="UP001501321"/>
    </source>
</evidence>